<dbReference type="InterPro" id="IPR050559">
    <property type="entry name" value="P-Pant_transferase_sf"/>
</dbReference>
<dbReference type="Pfam" id="PF01648">
    <property type="entry name" value="ACPS"/>
    <property type="match status" value="1"/>
</dbReference>
<dbReference type="GO" id="GO:0005829">
    <property type="term" value="C:cytosol"/>
    <property type="evidence" value="ECO:0007669"/>
    <property type="project" value="TreeGrafter"/>
</dbReference>
<reference evidence="8" key="3">
    <citation type="journal article" date="2017" name="Genome Announc.">
        <title>Genome sequences of Cyberlindnera fabianii 65, Pichia kudriavzevii 129, and Saccharomyces cerevisiae 131 isolated from fermented masau fruits in Zimbabwe.</title>
        <authorList>
            <person name="van Rijswijck I.M.H."/>
            <person name="Derks M.F.L."/>
            <person name="Abee T."/>
            <person name="de Ridder D."/>
            <person name="Smid E.J."/>
        </authorList>
    </citation>
    <scope>NUCLEOTIDE SEQUENCE [LARGE SCALE GENOMIC DNA]</scope>
    <source>
        <strain evidence="8">129</strain>
    </source>
</reference>
<sequence>MDTPIAGSASSVDRLYLFYADLLDGQTNAEDSKVIQVLRDAFKFELLLRKFTLKQQLKIRNVKSEIDRCVKLLNMLILEFIVEKYEQSNEVKGDKIVESRGEFGKPQLENRKYQFNLSDEKGLVMLAIGFDPSKTNTEIGVDLANPEDIEDFNLNKLEDFYKLDFRNIFDDSEIEQLDACFQKLEYDKRLSKLSQFWALKESYSKYLGVGISAGLQNYIFSANIEIKPTARLNEYQLDQLEPYEPRNVCLTLPGHNILCSVFAHYNSCTLVKLNPLDIVNHFLN</sequence>
<dbReference type="GO" id="GO:0019878">
    <property type="term" value="P:lysine biosynthetic process via aminoadipic acid"/>
    <property type="evidence" value="ECO:0007669"/>
    <property type="project" value="TreeGrafter"/>
</dbReference>
<accession>A0A099NZ45</accession>
<evidence type="ECO:0000313" key="5">
    <source>
        <dbReference type="EMBL" id="KGK37136.1"/>
    </source>
</evidence>
<evidence type="ECO:0000313" key="7">
    <source>
        <dbReference type="Proteomes" id="UP000029867"/>
    </source>
</evidence>
<gene>
    <name evidence="6" type="ORF">BOH78_4450</name>
    <name evidence="4" type="ORF">C5L36_0A09600</name>
    <name evidence="5" type="ORF">JL09_g3704</name>
</gene>
<evidence type="ECO:0000259" key="3">
    <source>
        <dbReference type="Pfam" id="PF01648"/>
    </source>
</evidence>
<dbReference type="HOGENOM" id="CLU_980257_0_0_1"/>
<dbReference type="STRING" id="4909.A0A099NZ45"/>
<dbReference type="GO" id="GO:0000287">
    <property type="term" value="F:magnesium ion binding"/>
    <property type="evidence" value="ECO:0007669"/>
    <property type="project" value="InterPro"/>
</dbReference>
<evidence type="ECO:0000313" key="6">
    <source>
        <dbReference type="EMBL" id="ONH71501.1"/>
    </source>
</evidence>
<evidence type="ECO:0000256" key="2">
    <source>
        <dbReference type="ARBA" id="ARBA00022679"/>
    </source>
</evidence>
<dbReference type="EMBL" id="CP028773">
    <property type="protein sequence ID" value="AWU74370.1"/>
    <property type="molecule type" value="Genomic_DNA"/>
</dbReference>
<dbReference type="SUPFAM" id="SSF56214">
    <property type="entry name" value="4'-phosphopantetheinyl transferase"/>
    <property type="match status" value="2"/>
</dbReference>
<dbReference type="InterPro" id="IPR008278">
    <property type="entry name" value="4-PPantetheinyl_Trfase_dom"/>
</dbReference>
<dbReference type="Gene3D" id="3.90.470.20">
    <property type="entry name" value="4'-phosphopantetheinyl transferase domain"/>
    <property type="match status" value="2"/>
</dbReference>
<dbReference type="Proteomes" id="UP000189274">
    <property type="component" value="Unassembled WGS sequence"/>
</dbReference>
<dbReference type="EMBL" id="MQVM01000033">
    <property type="protein sequence ID" value="ONH71501.1"/>
    <property type="molecule type" value="Genomic_DNA"/>
</dbReference>
<dbReference type="Proteomes" id="UP000249293">
    <property type="component" value="Chromosome 1"/>
</dbReference>
<dbReference type="VEuPathDB" id="FungiDB:C5L36_0A09600"/>
<reference evidence="6" key="4">
    <citation type="submission" date="2017-01" db="EMBL/GenBank/DDBJ databases">
        <authorList>
            <person name="Mah S.A."/>
            <person name="Swanson W.J."/>
            <person name="Moy G.W."/>
            <person name="Vacquier V.D."/>
        </authorList>
    </citation>
    <scope>NUCLEOTIDE SEQUENCE [LARGE SCALE GENOMIC DNA]</scope>
    <source>
        <strain evidence="6">129</strain>
    </source>
</reference>
<dbReference type="PANTHER" id="PTHR12215">
    <property type="entry name" value="PHOSPHOPANTETHEINE TRANSFERASE"/>
    <property type="match status" value="1"/>
</dbReference>
<name>A0A099NZ45_PICKU</name>
<reference evidence="4 9" key="5">
    <citation type="submission" date="2018-06" db="EMBL/GenBank/DDBJ databases">
        <title>Population genomics shows no distinction between pathogenic Candida krusei and environmental Pichia kudriavzevii: One species, four names.</title>
        <authorList>
            <person name="Douglass A.P."/>
            <person name="Offei B."/>
            <person name="Braun-Galleani S."/>
            <person name="Coughlan A.Y."/>
            <person name="Martos A."/>
            <person name="Ortiz-Merino R.A."/>
            <person name="Byrne K.P."/>
            <person name="Wolfe K.H."/>
        </authorList>
    </citation>
    <scope>NUCLEOTIDE SEQUENCE [LARGE SCALE GENOMIC DNA]</scope>
    <source>
        <strain evidence="4 9">CBS573</strain>
    </source>
</reference>
<dbReference type="Proteomes" id="UP000029867">
    <property type="component" value="Unassembled WGS sequence"/>
</dbReference>
<protein>
    <recommendedName>
        <fullName evidence="1">holo-[acyl-carrier-protein] synthase</fullName>
        <ecNumber evidence="1">2.7.8.7</ecNumber>
    </recommendedName>
</protein>
<keyword evidence="2 6" id="KW-0808">Transferase</keyword>
<feature type="domain" description="4'-phosphopantetheinyl transferase" evidence="3">
    <location>
        <begin position="148"/>
        <end position="233"/>
    </location>
</feature>
<dbReference type="PANTHER" id="PTHR12215:SF10">
    <property type="entry name" value="L-AMINOADIPATE-SEMIALDEHYDE DEHYDROGENASE-PHOSPHOPANTETHEINYL TRANSFERASE"/>
    <property type="match status" value="1"/>
</dbReference>
<evidence type="ECO:0000313" key="9">
    <source>
        <dbReference type="Proteomes" id="UP000249293"/>
    </source>
</evidence>
<dbReference type="OrthoDB" id="26719at2759"/>
<evidence type="ECO:0000256" key="1">
    <source>
        <dbReference type="ARBA" id="ARBA00013172"/>
    </source>
</evidence>
<reference evidence="7" key="1">
    <citation type="journal article" date="2014" name="Microb. Cell Fact.">
        <title>Exploiting Issatchenkia orientalis SD108 for succinic acid production.</title>
        <authorList>
            <person name="Xiao H."/>
            <person name="Shao Z."/>
            <person name="Jiang Y."/>
            <person name="Dole S."/>
            <person name="Zhao H."/>
        </authorList>
    </citation>
    <scope>NUCLEOTIDE SEQUENCE [LARGE SCALE GENOMIC DNA]</scope>
    <source>
        <strain evidence="7">SD108</strain>
    </source>
</reference>
<dbReference type="EC" id="2.7.8.7" evidence="1"/>
<reference evidence="5" key="2">
    <citation type="submission" date="2014-08" db="EMBL/GenBank/DDBJ databases">
        <title>Exploiting Issatchenkia orientalis SD108 for Succinic Acid Production.</title>
        <authorList>
            <person name="Xiao H."/>
            <person name="Shao Z."/>
            <person name="Jiang Y."/>
            <person name="Dole S."/>
            <person name="Zhao H."/>
        </authorList>
    </citation>
    <scope>NUCLEOTIDE SEQUENCE [LARGE SCALE GENOMIC DNA]</scope>
    <source>
        <strain evidence="5">SD108</strain>
    </source>
</reference>
<dbReference type="EMBL" id="JQFK01000043">
    <property type="protein sequence ID" value="KGK37136.1"/>
    <property type="molecule type" value="Genomic_DNA"/>
</dbReference>
<dbReference type="InterPro" id="IPR037143">
    <property type="entry name" value="4-PPantetheinyl_Trfase_dom_sf"/>
</dbReference>
<dbReference type="GO" id="GO:0008897">
    <property type="term" value="F:holo-[acyl-carrier-protein] synthase activity"/>
    <property type="evidence" value="ECO:0007669"/>
    <property type="project" value="UniProtKB-EC"/>
</dbReference>
<proteinExistence type="predicted"/>
<dbReference type="AlphaFoldDB" id="A0A099NZ45"/>
<organism evidence="5 7">
    <name type="scientific">Pichia kudriavzevii</name>
    <name type="common">Yeast</name>
    <name type="synonym">Issatchenkia orientalis</name>
    <dbReference type="NCBI Taxonomy" id="4909"/>
    <lineage>
        <taxon>Eukaryota</taxon>
        <taxon>Fungi</taxon>
        <taxon>Dikarya</taxon>
        <taxon>Ascomycota</taxon>
        <taxon>Saccharomycotina</taxon>
        <taxon>Pichiomycetes</taxon>
        <taxon>Pichiales</taxon>
        <taxon>Pichiaceae</taxon>
        <taxon>Pichia</taxon>
    </lineage>
</organism>
<dbReference type="eggNOG" id="KOG0945">
    <property type="taxonomic scope" value="Eukaryota"/>
</dbReference>
<evidence type="ECO:0000313" key="8">
    <source>
        <dbReference type="Proteomes" id="UP000189274"/>
    </source>
</evidence>
<evidence type="ECO:0000313" key="4">
    <source>
        <dbReference type="EMBL" id="AWU74370.1"/>
    </source>
</evidence>
<keyword evidence="9" id="KW-1185">Reference proteome</keyword>